<gene>
    <name evidence="2" type="ordered locus">ECP_3779</name>
</gene>
<feature type="region of interest" description="Disordered" evidence="1">
    <location>
        <begin position="1"/>
        <end position="48"/>
    </location>
</feature>
<sequence length="48" mass="4865">MPSGRKTGSESLLHTENCLPGDSGPGSELPVDTHIPGNIAATESSTCL</sequence>
<protein>
    <submittedName>
        <fullName evidence="2">Uncharacterized protein</fullName>
    </submittedName>
</protein>
<name>A0A454A9E5_ECOL5</name>
<organism evidence="2 3">
    <name type="scientific">Escherichia coli O6:K15:H31 (strain 536 / UPEC)</name>
    <dbReference type="NCBI Taxonomy" id="362663"/>
    <lineage>
        <taxon>Bacteria</taxon>
        <taxon>Pseudomonadati</taxon>
        <taxon>Pseudomonadota</taxon>
        <taxon>Gammaproteobacteria</taxon>
        <taxon>Enterobacterales</taxon>
        <taxon>Enterobacteriaceae</taxon>
        <taxon>Escherichia</taxon>
    </lineage>
</organism>
<dbReference type="EMBL" id="CP000247">
    <property type="protein sequence ID" value="ABG71750.1"/>
    <property type="molecule type" value="Genomic_DNA"/>
</dbReference>
<evidence type="ECO:0000313" key="3">
    <source>
        <dbReference type="Proteomes" id="UP000009182"/>
    </source>
</evidence>
<dbReference type="Proteomes" id="UP000009182">
    <property type="component" value="Chromosome"/>
</dbReference>
<accession>A0A454A9E5</accession>
<dbReference type="KEGG" id="ecp:ECP_3779"/>
<proteinExistence type="predicted"/>
<dbReference type="AlphaFoldDB" id="A0A454A9E5"/>
<evidence type="ECO:0000256" key="1">
    <source>
        <dbReference type="SAM" id="MobiDB-lite"/>
    </source>
</evidence>
<evidence type="ECO:0000313" key="2">
    <source>
        <dbReference type="EMBL" id="ABG71750.1"/>
    </source>
</evidence>
<reference evidence="2 3" key="1">
    <citation type="journal article" date="2006" name="Mol. Microbiol.">
        <title>Role of pathogenicity island-associated integrases in the genome plasticity of uropathogenic Escherichia coli strain 536.</title>
        <authorList>
            <person name="Hochhut B."/>
            <person name="Wilde C."/>
            <person name="Balling G."/>
            <person name="Middendorf B."/>
            <person name="Dobrindt U."/>
            <person name="Brzuszkiewicz E."/>
            <person name="Gottschalk G."/>
            <person name="Carniel E."/>
            <person name="Hacker J."/>
        </authorList>
    </citation>
    <scope>NUCLEOTIDE SEQUENCE [LARGE SCALE GENOMIC DNA]</scope>
    <source>
        <strain evidence="3">536 / UPEC</strain>
    </source>
</reference>